<dbReference type="GO" id="GO:0019867">
    <property type="term" value="C:outer membrane"/>
    <property type="evidence" value="ECO:0007669"/>
    <property type="project" value="InterPro"/>
</dbReference>
<comment type="caution">
    <text evidence="6">The sequence shown here is derived from an EMBL/GenBank/DDBJ whole genome shotgun (WGS) entry which is preliminary data.</text>
</comment>
<reference evidence="6" key="1">
    <citation type="submission" date="2013-08" db="EMBL/GenBank/DDBJ databases">
        <authorList>
            <person name="Mendez C."/>
            <person name="Richter M."/>
            <person name="Ferrer M."/>
            <person name="Sanchez J."/>
        </authorList>
    </citation>
    <scope>NUCLEOTIDE SEQUENCE</scope>
</reference>
<evidence type="ECO:0000256" key="2">
    <source>
        <dbReference type="ARBA" id="ARBA00022729"/>
    </source>
</evidence>
<feature type="domain" description="Secretin N-terminal" evidence="5">
    <location>
        <begin position="17"/>
        <end position="78"/>
    </location>
</feature>
<name>T1BBD1_9ZZZZ</name>
<dbReference type="InterPro" id="IPR050810">
    <property type="entry name" value="Bact_Secretion_Sys_Channel"/>
</dbReference>
<evidence type="ECO:0000256" key="4">
    <source>
        <dbReference type="SAM" id="MobiDB-lite"/>
    </source>
</evidence>
<feature type="region of interest" description="Disordered" evidence="4">
    <location>
        <begin position="34"/>
        <end position="53"/>
    </location>
</feature>
<protein>
    <submittedName>
        <fullName evidence="6">Type IVB pilus formation outer membrane protein, R64 PilN family</fullName>
    </submittedName>
</protein>
<evidence type="ECO:0000256" key="3">
    <source>
        <dbReference type="ARBA" id="ARBA00023136"/>
    </source>
</evidence>
<reference evidence="6" key="2">
    <citation type="journal article" date="2014" name="ISME J.">
        <title>Microbial stratification in low pH oxic and suboxic macroscopic growths along an acid mine drainage.</title>
        <authorList>
            <person name="Mendez-Garcia C."/>
            <person name="Mesa V."/>
            <person name="Sprenger R.R."/>
            <person name="Richter M."/>
            <person name="Diez M.S."/>
            <person name="Solano J."/>
            <person name="Bargiela R."/>
            <person name="Golyshina O.V."/>
            <person name="Manteca A."/>
            <person name="Ramos J.L."/>
            <person name="Gallego J.R."/>
            <person name="Llorente I."/>
            <person name="Martins Dos Santos V.A."/>
            <person name="Jensen O.N."/>
            <person name="Pelaez A.I."/>
            <person name="Sanchez J."/>
            <person name="Ferrer M."/>
        </authorList>
    </citation>
    <scope>NUCLEOTIDE SEQUENCE</scope>
</reference>
<dbReference type="InterPro" id="IPR011514">
    <property type="entry name" value="Secretin_N_2"/>
</dbReference>
<keyword evidence="2" id="KW-0732">Signal</keyword>
<dbReference type="Pfam" id="PF07655">
    <property type="entry name" value="Secretin_N_2"/>
    <property type="match status" value="1"/>
</dbReference>
<evidence type="ECO:0000256" key="1">
    <source>
        <dbReference type="ARBA" id="ARBA00004370"/>
    </source>
</evidence>
<proteinExistence type="predicted"/>
<feature type="compositionally biased region" description="Low complexity" evidence="4">
    <location>
        <begin position="36"/>
        <end position="50"/>
    </location>
</feature>
<accession>T1BBD1</accession>
<comment type="subcellular location">
    <subcellularLocation>
        <location evidence="1">Membrane</location>
    </subcellularLocation>
</comment>
<organism evidence="6">
    <name type="scientific">mine drainage metagenome</name>
    <dbReference type="NCBI Taxonomy" id="410659"/>
    <lineage>
        <taxon>unclassified sequences</taxon>
        <taxon>metagenomes</taxon>
        <taxon>ecological metagenomes</taxon>
    </lineage>
</organism>
<dbReference type="PANTHER" id="PTHR30332:SF24">
    <property type="entry name" value="SECRETIN GSPD-RELATED"/>
    <property type="match status" value="1"/>
</dbReference>
<dbReference type="AlphaFoldDB" id="T1BBD1"/>
<evidence type="ECO:0000313" key="6">
    <source>
        <dbReference type="EMBL" id="EQD51550.1"/>
    </source>
</evidence>
<gene>
    <name evidence="6" type="ORF">B2A_06853</name>
</gene>
<evidence type="ECO:0000259" key="5">
    <source>
        <dbReference type="Pfam" id="PF07655"/>
    </source>
</evidence>
<dbReference type="EMBL" id="AUZZ01004886">
    <property type="protein sequence ID" value="EQD51550.1"/>
    <property type="molecule type" value="Genomic_DNA"/>
</dbReference>
<keyword evidence="3" id="KW-0472">Membrane</keyword>
<feature type="non-terminal residue" evidence="6">
    <location>
        <position position="1"/>
    </location>
</feature>
<sequence length="280" mass="29172">RGAIRLFRYESRVFPVDVLPGAVSTAQVLTNQSNLGSSGSATGGSSETSSQMVTQSQDNQFWKTVHANVQAMLTQHGQALVNEEAGVITVIDRPMIVRRIGRYLAALDRAMQREVSIVVRVYALDLTNSELRGFSLNGVFNNLARNYGVTFAGAAPATSVSGAASLSATILNTAAGGIGQYAGSSLLAQVLDTYGHVSLMTQGSGIALQGQPLPIEVTKTVGYLASAETTASTLVGQSTALTPGQVTTGFSMIVVPRILPGGSLAMQYAVDLSTLNSLTT</sequence>
<feature type="non-terminal residue" evidence="6">
    <location>
        <position position="280"/>
    </location>
</feature>
<dbReference type="GO" id="GO:0009297">
    <property type="term" value="P:pilus assembly"/>
    <property type="evidence" value="ECO:0007669"/>
    <property type="project" value="InterPro"/>
</dbReference>
<dbReference type="PANTHER" id="PTHR30332">
    <property type="entry name" value="PROBABLE GENERAL SECRETION PATHWAY PROTEIN D"/>
    <property type="match status" value="1"/>
</dbReference>